<dbReference type="InterPro" id="IPR051783">
    <property type="entry name" value="NAD(P)-dependent_oxidoreduct"/>
</dbReference>
<dbReference type="PANTHER" id="PTHR48079:SF6">
    <property type="entry name" value="NAD(P)-BINDING DOMAIN-CONTAINING PROTEIN-RELATED"/>
    <property type="match status" value="1"/>
</dbReference>
<evidence type="ECO:0000259" key="1">
    <source>
        <dbReference type="Pfam" id="PF01370"/>
    </source>
</evidence>
<dbReference type="GO" id="GO:0005737">
    <property type="term" value="C:cytoplasm"/>
    <property type="evidence" value="ECO:0007669"/>
    <property type="project" value="TreeGrafter"/>
</dbReference>
<evidence type="ECO:0000313" key="2">
    <source>
        <dbReference type="EMBL" id="TCS36602.1"/>
    </source>
</evidence>
<protein>
    <submittedName>
        <fullName evidence="2">Nucleoside-diphosphate-sugar epimerase</fullName>
    </submittedName>
</protein>
<dbReference type="PANTHER" id="PTHR48079">
    <property type="entry name" value="PROTEIN YEEZ"/>
    <property type="match status" value="1"/>
</dbReference>
<keyword evidence="3" id="KW-1185">Reference proteome</keyword>
<dbReference type="RefSeq" id="WP_132258946.1">
    <property type="nucleotide sequence ID" value="NZ_SLZQ01000006.1"/>
</dbReference>
<dbReference type="AlphaFoldDB" id="A0A4R3HU30"/>
<reference evidence="2 3" key="1">
    <citation type="submission" date="2019-03" db="EMBL/GenBank/DDBJ databases">
        <title>Genomic Encyclopedia of Type Strains, Phase IV (KMG-IV): sequencing the most valuable type-strain genomes for metagenomic binning, comparative biology and taxonomic classification.</title>
        <authorList>
            <person name="Goeker M."/>
        </authorList>
    </citation>
    <scope>NUCLEOTIDE SEQUENCE [LARGE SCALE GENOMIC DNA]</scope>
    <source>
        <strain evidence="2 3">DSM 7445</strain>
    </source>
</reference>
<dbReference type="Proteomes" id="UP000295382">
    <property type="component" value="Unassembled WGS sequence"/>
</dbReference>
<evidence type="ECO:0000313" key="3">
    <source>
        <dbReference type="Proteomes" id="UP000295382"/>
    </source>
</evidence>
<feature type="domain" description="NAD-dependent epimerase/dehydratase" evidence="1">
    <location>
        <begin position="108"/>
        <end position="229"/>
    </location>
</feature>
<dbReference type="SUPFAM" id="SSF51735">
    <property type="entry name" value="NAD(P)-binding Rossmann-fold domains"/>
    <property type="match status" value="1"/>
</dbReference>
<dbReference type="Gene3D" id="3.40.50.720">
    <property type="entry name" value="NAD(P)-binding Rossmann-like Domain"/>
    <property type="match status" value="1"/>
</dbReference>
<comment type="caution">
    <text evidence="2">The sequence shown here is derived from an EMBL/GenBank/DDBJ whole genome shotgun (WGS) entry which is preliminary data.</text>
</comment>
<accession>A0A4R3HU30</accession>
<dbReference type="EMBL" id="SLZQ01000006">
    <property type="protein sequence ID" value="TCS36602.1"/>
    <property type="molecule type" value="Genomic_DNA"/>
</dbReference>
<dbReference type="CDD" id="cd05266">
    <property type="entry name" value="SDR_a4"/>
    <property type="match status" value="1"/>
</dbReference>
<sequence length="311" mass="34820">MNNKKPVNQSAPLATRTQGRAFGKPRLLIIGCGDVGMRLLPLVRQRFRVFAVTSQAARCEELRAAGAVPLLANLDEPHTLARLARLAHWIVHLAPPPAEGEKDWRTRNLAAILPEHARLVYISTTGVYGDCKGIWVDETRATHPKNLRARRRVDAETTLRNWAGRSGSRVAILRAPGIYADTRLPVERLKKGTPAIQAEDDVYTNHIHADDLAKLAALALFRGRPGRIYHAVDDTDLKMGDYFDAVADALKLPRPPRLARAELEQAVEPVLLSFMSESRRLRNDRIKAELGMRLRYPDVDSLLRQLRHSAD</sequence>
<organism evidence="2 3">
    <name type="scientific">Paucimonas lemoignei</name>
    <name type="common">Pseudomonas lemoignei</name>
    <dbReference type="NCBI Taxonomy" id="29443"/>
    <lineage>
        <taxon>Bacteria</taxon>
        <taxon>Pseudomonadati</taxon>
        <taxon>Pseudomonadota</taxon>
        <taxon>Betaproteobacteria</taxon>
        <taxon>Burkholderiales</taxon>
        <taxon>Burkholderiaceae</taxon>
        <taxon>Paucimonas</taxon>
    </lineage>
</organism>
<gene>
    <name evidence="2" type="ORF">EDC30_106144</name>
</gene>
<dbReference type="InterPro" id="IPR036291">
    <property type="entry name" value="NAD(P)-bd_dom_sf"/>
</dbReference>
<dbReference type="InterPro" id="IPR001509">
    <property type="entry name" value="Epimerase_deHydtase"/>
</dbReference>
<proteinExistence type="predicted"/>
<dbReference type="GO" id="GO:0004029">
    <property type="term" value="F:aldehyde dehydrogenase (NAD+) activity"/>
    <property type="evidence" value="ECO:0007669"/>
    <property type="project" value="TreeGrafter"/>
</dbReference>
<dbReference type="OrthoDB" id="9808276at2"/>
<dbReference type="Pfam" id="PF01370">
    <property type="entry name" value="Epimerase"/>
    <property type="match status" value="1"/>
</dbReference>
<name>A0A4R3HU30_PAULE</name>